<evidence type="ECO:0000256" key="3">
    <source>
        <dbReference type="ARBA" id="ARBA00022840"/>
    </source>
</evidence>
<dbReference type="InterPro" id="IPR019821">
    <property type="entry name" value="Kinesin_motor_CS"/>
</dbReference>
<dbReference type="PRINTS" id="PR00380">
    <property type="entry name" value="KINESINHEAVY"/>
</dbReference>
<dbReference type="GO" id="GO:0009507">
    <property type="term" value="C:chloroplast"/>
    <property type="evidence" value="ECO:0007669"/>
    <property type="project" value="UniProtKB-SubCell"/>
</dbReference>
<dbReference type="InterPro" id="IPR001752">
    <property type="entry name" value="Kinesin_motor_dom"/>
</dbReference>
<dbReference type="GO" id="GO:0005874">
    <property type="term" value="C:microtubule"/>
    <property type="evidence" value="ECO:0007669"/>
    <property type="project" value="UniProtKB-KW"/>
</dbReference>
<dbReference type="PANTHER" id="PTHR47968">
    <property type="entry name" value="CENTROMERE PROTEIN E"/>
    <property type="match status" value="1"/>
</dbReference>
<proteinExistence type="inferred from homology"/>
<dbReference type="InterPro" id="IPR027417">
    <property type="entry name" value="P-loop_NTPase"/>
</dbReference>
<dbReference type="GO" id="GO:0008017">
    <property type="term" value="F:microtubule binding"/>
    <property type="evidence" value="ECO:0007669"/>
    <property type="project" value="InterPro"/>
</dbReference>
<feature type="domain" description="Kinesin motor" evidence="9">
    <location>
        <begin position="139"/>
        <end position="389"/>
    </location>
</feature>
<reference evidence="10" key="1">
    <citation type="submission" date="2021-01" db="EMBL/GenBank/DDBJ databases">
        <authorList>
            <person name="Corre E."/>
            <person name="Pelletier E."/>
            <person name="Niang G."/>
            <person name="Scheremetjew M."/>
            <person name="Finn R."/>
            <person name="Kale V."/>
            <person name="Holt S."/>
            <person name="Cochrane G."/>
            <person name="Meng A."/>
            <person name="Brown T."/>
            <person name="Cohen L."/>
        </authorList>
    </citation>
    <scope>NUCLEOTIDE SEQUENCE</scope>
    <source>
        <strain evidence="10">CCMP 2712</strain>
    </source>
</reference>
<feature type="region of interest" description="Disordered" evidence="8">
    <location>
        <begin position="1"/>
        <end position="108"/>
    </location>
</feature>
<accession>A0A7S4UIP4</accession>
<keyword evidence="4" id="KW-0175">Coiled coil</keyword>
<dbReference type="InterPro" id="IPR036961">
    <property type="entry name" value="Kinesin_motor_dom_sf"/>
</dbReference>
<dbReference type="GO" id="GO:0003777">
    <property type="term" value="F:microtubule motor activity"/>
    <property type="evidence" value="ECO:0007669"/>
    <property type="project" value="InterPro"/>
</dbReference>
<feature type="compositionally biased region" description="Low complexity" evidence="8">
    <location>
        <begin position="40"/>
        <end position="53"/>
    </location>
</feature>
<evidence type="ECO:0000256" key="5">
    <source>
        <dbReference type="ARBA" id="ARBA00023175"/>
    </source>
</evidence>
<evidence type="ECO:0000259" key="9">
    <source>
        <dbReference type="PROSITE" id="PS50067"/>
    </source>
</evidence>
<dbReference type="PANTHER" id="PTHR47968:SF75">
    <property type="entry name" value="CENTROMERE-ASSOCIATED PROTEIN E"/>
    <property type="match status" value="1"/>
</dbReference>
<dbReference type="AlphaFoldDB" id="A0A7S4UIP4"/>
<dbReference type="GO" id="GO:0007018">
    <property type="term" value="P:microtubule-based movement"/>
    <property type="evidence" value="ECO:0007669"/>
    <property type="project" value="InterPro"/>
</dbReference>
<feature type="compositionally biased region" description="Polar residues" evidence="8">
    <location>
        <begin position="54"/>
        <end position="68"/>
    </location>
</feature>
<dbReference type="SUPFAM" id="SSF52540">
    <property type="entry name" value="P-loop containing nucleoside triphosphate hydrolases"/>
    <property type="match status" value="1"/>
</dbReference>
<organism evidence="10">
    <name type="scientific">Guillardia theta</name>
    <name type="common">Cryptophyte</name>
    <name type="synonym">Cryptomonas phi</name>
    <dbReference type="NCBI Taxonomy" id="55529"/>
    <lineage>
        <taxon>Eukaryota</taxon>
        <taxon>Cryptophyceae</taxon>
        <taxon>Pyrenomonadales</taxon>
        <taxon>Geminigeraceae</taxon>
        <taxon>Guillardia</taxon>
    </lineage>
</organism>
<keyword evidence="7" id="KW-0493">Microtubule</keyword>
<evidence type="ECO:0000256" key="6">
    <source>
        <dbReference type="PROSITE-ProRule" id="PRU00283"/>
    </source>
</evidence>
<dbReference type="InterPro" id="IPR027640">
    <property type="entry name" value="Kinesin-like_fam"/>
</dbReference>
<dbReference type="EMBL" id="HBKN01046575">
    <property type="protein sequence ID" value="CAE2336309.1"/>
    <property type="molecule type" value="Transcribed_RNA"/>
</dbReference>
<keyword evidence="3 6" id="KW-0067">ATP-binding</keyword>
<evidence type="ECO:0000256" key="1">
    <source>
        <dbReference type="ARBA" id="ARBA00004229"/>
    </source>
</evidence>
<dbReference type="GO" id="GO:0005524">
    <property type="term" value="F:ATP binding"/>
    <property type="evidence" value="ECO:0007669"/>
    <property type="project" value="UniProtKB-UniRule"/>
</dbReference>
<dbReference type="PROSITE" id="PS50067">
    <property type="entry name" value="KINESIN_MOTOR_2"/>
    <property type="match status" value="1"/>
</dbReference>
<comment type="similarity">
    <text evidence="6 7">Belongs to the TRAFAC class myosin-kinesin ATPase superfamily. Kinesin family.</text>
</comment>
<evidence type="ECO:0000256" key="7">
    <source>
        <dbReference type="RuleBase" id="RU000394"/>
    </source>
</evidence>
<keyword evidence="2 6" id="KW-0547">Nucleotide-binding</keyword>
<comment type="subcellular location">
    <subcellularLocation>
        <location evidence="1">Plastid</location>
        <location evidence="1">Chloroplast</location>
    </subcellularLocation>
</comment>
<feature type="compositionally biased region" description="Basic and acidic residues" evidence="8">
    <location>
        <begin position="23"/>
        <end position="35"/>
    </location>
</feature>
<dbReference type="Pfam" id="PF00225">
    <property type="entry name" value="Kinesin"/>
    <property type="match status" value="1"/>
</dbReference>
<dbReference type="PROSITE" id="PS00411">
    <property type="entry name" value="KINESIN_MOTOR_1"/>
    <property type="match status" value="1"/>
</dbReference>
<gene>
    <name evidence="10" type="ORF">GTHE00462_LOCUS36372</name>
</gene>
<evidence type="ECO:0000256" key="4">
    <source>
        <dbReference type="ARBA" id="ARBA00023054"/>
    </source>
</evidence>
<sequence length="389" mass="42450">MSINTMKEPKRPSSPMNAFPLPEDGKQRALRRTYDLSDQSRSLNSPLRSRNSNVRTSLTLSNVSNRNGSPRGDSPPRKGAGNSVLRPPSPSLRNSVTLERENSDDTSQLDIQNLSLSSVSSVRNSIGNGVRGKGRDKAAVAVCVRVRPLDVVGGDKTRDESNQNQMCWRYDSRSIAPQLGTPAGDIYEGSTFTFDNIFPPMVTTDQIYKQVLSEIVQSTVEGYNGCIFAYGQTSSGKTFTMSGARSSPGVIPLATQEVFSHVKSYPDREFFFRLSYIEIYNEVVIDLLDPTKTGLQIRSSDGSSVVKILGVTEKVVTSAAEVMTTISMGETHRSVGSTDMNEKSSRSHTIFRLVIESKLKEVHSASGPEYRVSSLNLVDLAGSESASKS</sequence>
<evidence type="ECO:0000313" key="10">
    <source>
        <dbReference type="EMBL" id="CAE2336309.1"/>
    </source>
</evidence>
<name>A0A7S4UIP4_GUITH</name>
<feature type="binding site" evidence="6">
    <location>
        <begin position="231"/>
        <end position="238"/>
    </location>
    <ligand>
        <name>ATP</name>
        <dbReference type="ChEBI" id="CHEBI:30616"/>
    </ligand>
</feature>
<dbReference type="Gene3D" id="3.40.850.10">
    <property type="entry name" value="Kinesin motor domain"/>
    <property type="match status" value="1"/>
</dbReference>
<evidence type="ECO:0000256" key="8">
    <source>
        <dbReference type="SAM" id="MobiDB-lite"/>
    </source>
</evidence>
<keyword evidence="5 6" id="KW-0505">Motor protein</keyword>
<dbReference type="SMART" id="SM00129">
    <property type="entry name" value="KISc"/>
    <property type="match status" value="1"/>
</dbReference>
<evidence type="ECO:0000256" key="2">
    <source>
        <dbReference type="ARBA" id="ARBA00022741"/>
    </source>
</evidence>
<protein>
    <recommendedName>
        <fullName evidence="7">Kinesin-like protein</fullName>
    </recommendedName>
</protein>